<dbReference type="InterPro" id="IPR002347">
    <property type="entry name" value="SDR_fam"/>
</dbReference>
<dbReference type="PRINTS" id="PR00081">
    <property type="entry name" value="GDHRDH"/>
</dbReference>
<evidence type="ECO:0000256" key="2">
    <source>
        <dbReference type="ARBA" id="ARBA00023002"/>
    </source>
</evidence>
<dbReference type="PRINTS" id="PR00080">
    <property type="entry name" value="SDRFAMILY"/>
</dbReference>
<dbReference type="Proteomes" id="UP001499895">
    <property type="component" value="Unassembled WGS sequence"/>
</dbReference>
<dbReference type="Pfam" id="PF00106">
    <property type="entry name" value="adh_short"/>
    <property type="match status" value="1"/>
</dbReference>
<dbReference type="InterPro" id="IPR036291">
    <property type="entry name" value="NAD(P)-bd_dom_sf"/>
</dbReference>
<dbReference type="EMBL" id="BAAAHB010000031">
    <property type="protein sequence ID" value="GAA0467389.1"/>
    <property type="molecule type" value="Genomic_DNA"/>
</dbReference>
<dbReference type="Gene3D" id="3.40.50.720">
    <property type="entry name" value="NAD(P)-binding Rossmann-like Domain"/>
    <property type="match status" value="1"/>
</dbReference>
<evidence type="ECO:0000313" key="5">
    <source>
        <dbReference type="Proteomes" id="UP001499895"/>
    </source>
</evidence>
<comment type="similarity">
    <text evidence="1 3">Belongs to the short-chain dehydrogenases/reductases (SDR) family.</text>
</comment>
<accession>A0ABN1A4I7</accession>
<protein>
    <submittedName>
        <fullName evidence="4">Oxidoreductase</fullName>
    </submittedName>
</protein>
<reference evidence="4 5" key="1">
    <citation type="journal article" date="2019" name="Int. J. Syst. Evol. Microbiol.">
        <title>The Global Catalogue of Microorganisms (GCM) 10K type strain sequencing project: providing services to taxonomists for standard genome sequencing and annotation.</title>
        <authorList>
            <consortium name="The Broad Institute Genomics Platform"/>
            <consortium name="The Broad Institute Genome Sequencing Center for Infectious Disease"/>
            <person name="Wu L."/>
            <person name="Ma J."/>
        </authorList>
    </citation>
    <scope>NUCLEOTIDE SEQUENCE [LARGE SCALE GENOMIC DNA]</scope>
    <source>
        <strain evidence="4 5">JCM 10649</strain>
    </source>
</reference>
<name>A0ABN1A4I7_9ACTN</name>
<proteinExistence type="inferred from homology"/>
<keyword evidence="5" id="KW-1185">Reference proteome</keyword>
<sequence>MDSATKPRAVVVTGCSSGIGRAVALRLLRAGYAVHATARRVGDMEDLARAGAKVARVDVTDATSVNDCVREVEAVHGPVWGLVNNAGYALAGPVEDIGVEQVRHQFEVNVFGALRMAHAVLPGMRSAGEGRIVNISSVAGRFSLPGGGCYHASKHALTCLSDTLRLETRPFGVRVSTVEPAAVNTAFIDTALRVLASSGRGLPAYRTFRADLDRYYRQVQSRPRRHGLGTPQTVAAAVERALSARTPRPRYVVGAAAHLCLGLHDVLPRAWFETVVRLAFPLPGPGG</sequence>
<dbReference type="CDD" id="cd05374">
    <property type="entry name" value="17beta-HSD-like_SDR_c"/>
    <property type="match status" value="1"/>
</dbReference>
<evidence type="ECO:0000256" key="1">
    <source>
        <dbReference type="ARBA" id="ARBA00006484"/>
    </source>
</evidence>
<comment type="caution">
    <text evidence="4">The sequence shown here is derived from an EMBL/GenBank/DDBJ whole genome shotgun (WGS) entry which is preliminary data.</text>
</comment>
<dbReference type="SUPFAM" id="SSF51735">
    <property type="entry name" value="NAD(P)-binding Rossmann-fold domains"/>
    <property type="match status" value="1"/>
</dbReference>
<evidence type="ECO:0000256" key="3">
    <source>
        <dbReference type="RuleBase" id="RU000363"/>
    </source>
</evidence>
<dbReference type="PANTHER" id="PTHR44169">
    <property type="entry name" value="NADPH-DEPENDENT 1-ACYLDIHYDROXYACETONE PHOSPHATE REDUCTASE"/>
    <property type="match status" value="1"/>
</dbReference>
<organism evidence="4 5">
    <name type="scientific">Streptomyces stramineus</name>
    <dbReference type="NCBI Taxonomy" id="173861"/>
    <lineage>
        <taxon>Bacteria</taxon>
        <taxon>Bacillati</taxon>
        <taxon>Actinomycetota</taxon>
        <taxon>Actinomycetes</taxon>
        <taxon>Kitasatosporales</taxon>
        <taxon>Streptomycetaceae</taxon>
        <taxon>Streptomyces</taxon>
    </lineage>
</organism>
<evidence type="ECO:0000313" key="4">
    <source>
        <dbReference type="EMBL" id="GAA0467389.1"/>
    </source>
</evidence>
<keyword evidence="2" id="KW-0560">Oxidoreductase</keyword>
<dbReference type="PANTHER" id="PTHR44169:SF6">
    <property type="entry name" value="NADPH-DEPENDENT 1-ACYLDIHYDROXYACETONE PHOSPHATE REDUCTASE"/>
    <property type="match status" value="1"/>
</dbReference>
<gene>
    <name evidence="4" type="ORF">GCM10009544_32050</name>
</gene>